<dbReference type="InterPro" id="IPR012902">
    <property type="entry name" value="N_methyl_site"/>
</dbReference>
<gene>
    <name evidence="2" type="primary">predicted OMP</name>
    <name evidence="2" type="ORF">Chls_919</name>
</gene>
<dbReference type="EMBL" id="CP035278">
    <property type="protein sequence ID" value="QHP83794.1"/>
    <property type="molecule type" value="Genomic_DNA"/>
</dbReference>
<accession>A0ABX6IV42</accession>
<protein>
    <submittedName>
        <fullName evidence="2">Leader (16) peptide</fullName>
    </submittedName>
</protein>
<organism evidence="2 3">
    <name type="scientific">Chlamydia suis</name>
    <dbReference type="NCBI Taxonomy" id="83559"/>
    <lineage>
        <taxon>Bacteria</taxon>
        <taxon>Pseudomonadati</taxon>
        <taxon>Chlamydiota</taxon>
        <taxon>Chlamydiia</taxon>
        <taxon>Chlamydiales</taxon>
        <taxon>Chlamydiaceae</taxon>
        <taxon>Chlamydia/Chlamydophila group</taxon>
        <taxon>Chlamydia</taxon>
    </lineage>
</organism>
<evidence type="ECO:0000313" key="3">
    <source>
        <dbReference type="Proteomes" id="UP000512184"/>
    </source>
</evidence>
<proteinExistence type="predicted"/>
<dbReference type="InterPro" id="IPR045584">
    <property type="entry name" value="Pilin-like"/>
</dbReference>
<sequence length="128" mass="14461">MRETVVKTKKRKQAITLIEMMVVITLIGIIGGALAFNMRGSLQKGKVFQTEQNCARVYDVLMMEYASGNLSLKEVIANKESLLENSAWCKEGKKLLKDAWGEDLIVKMNDRGDDIVVLSRKIRNEQRG</sequence>
<feature type="transmembrane region" description="Helical" evidence="1">
    <location>
        <begin position="14"/>
        <end position="36"/>
    </location>
</feature>
<name>A0ABX6IV42_9CHLA</name>
<dbReference type="Gene3D" id="3.30.700.10">
    <property type="entry name" value="Glycoprotein, Type 4 Pilin"/>
    <property type="match status" value="1"/>
</dbReference>
<keyword evidence="3" id="KW-1185">Reference proteome</keyword>
<keyword evidence="1" id="KW-0472">Membrane</keyword>
<keyword evidence="1" id="KW-1133">Transmembrane helix</keyword>
<reference evidence="2" key="1">
    <citation type="submission" date="2019-01" db="EMBL/GenBank/DDBJ databases">
        <title>Whole genome sequencing and annotation enables comparative genome analysis that reveals unique features of the Chlamydia suis R19 Genome.</title>
        <authorList>
            <person name="Dimond Z.E."/>
        </authorList>
    </citation>
    <scope>NUCLEOTIDE SEQUENCE [LARGE SCALE GENOMIC DNA]</scope>
    <source>
        <strain evidence="2">R19</strain>
    </source>
</reference>
<dbReference type="Pfam" id="PF07963">
    <property type="entry name" value="N_methyl"/>
    <property type="match status" value="1"/>
</dbReference>
<keyword evidence="1" id="KW-0812">Transmembrane</keyword>
<dbReference type="SUPFAM" id="SSF54523">
    <property type="entry name" value="Pili subunits"/>
    <property type="match status" value="1"/>
</dbReference>
<dbReference type="Proteomes" id="UP000512184">
    <property type="component" value="Chromosome"/>
</dbReference>
<evidence type="ECO:0000256" key="1">
    <source>
        <dbReference type="SAM" id="Phobius"/>
    </source>
</evidence>
<evidence type="ECO:0000313" key="2">
    <source>
        <dbReference type="EMBL" id="QHP83794.1"/>
    </source>
</evidence>